<dbReference type="AlphaFoldDB" id="A0A8J4PW46"/>
<organism evidence="2 3">
    <name type="scientific">Polysphondylium violaceum</name>
    <dbReference type="NCBI Taxonomy" id="133409"/>
    <lineage>
        <taxon>Eukaryota</taxon>
        <taxon>Amoebozoa</taxon>
        <taxon>Evosea</taxon>
        <taxon>Eumycetozoa</taxon>
        <taxon>Dictyostelia</taxon>
        <taxon>Dictyosteliales</taxon>
        <taxon>Dictyosteliaceae</taxon>
        <taxon>Polysphondylium</taxon>
    </lineage>
</organism>
<name>A0A8J4PW46_9MYCE</name>
<reference evidence="2" key="1">
    <citation type="submission" date="2020-01" db="EMBL/GenBank/DDBJ databases">
        <title>Development of genomics and gene disruption for Polysphondylium violaceum indicates a role for the polyketide synthase stlB in stalk morphogenesis.</title>
        <authorList>
            <person name="Narita B."/>
            <person name="Kawabe Y."/>
            <person name="Kin K."/>
            <person name="Saito T."/>
            <person name="Gibbs R."/>
            <person name="Kuspa A."/>
            <person name="Muzny D."/>
            <person name="Queller D."/>
            <person name="Richards S."/>
            <person name="Strassman J."/>
            <person name="Sucgang R."/>
            <person name="Worley K."/>
            <person name="Schaap P."/>
        </authorList>
    </citation>
    <scope>NUCLEOTIDE SEQUENCE</scope>
    <source>
        <strain evidence="2">QSvi11</strain>
    </source>
</reference>
<feature type="region of interest" description="Disordered" evidence="1">
    <location>
        <begin position="1"/>
        <end position="32"/>
    </location>
</feature>
<keyword evidence="3" id="KW-1185">Reference proteome</keyword>
<feature type="compositionally biased region" description="Basic and acidic residues" evidence="1">
    <location>
        <begin position="185"/>
        <end position="200"/>
    </location>
</feature>
<comment type="caution">
    <text evidence="2">The sequence shown here is derived from an EMBL/GenBank/DDBJ whole genome shotgun (WGS) entry which is preliminary data.</text>
</comment>
<accession>A0A8J4PW46</accession>
<proteinExistence type="predicted"/>
<feature type="region of interest" description="Disordered" evidence="1">
    <location>
        <begin position="185"/>
        <end position="222"/>
    </location>
</feature>
<dbReference type="Proteomes" id="UP000695562">
    <property type="component" value="Unassembled WGS sequence"/>
</dbReference>
<protein>
    <submittedName>
        <fullName evidence="2">Uncharacterized protein</fullName>
    </submittedName>
</protein>
<gene>
    <name evidence="2" type="ORF">CYY_003879</name>
</gene>
<sequence>MFSWFSKSKKEETPATPPPSTEKVDEEEKEVEYDPKLLKELETKDPRSYKLIKGHIKKEETRKEQYRLINFILDPPTNHMNLTVEKIDKAINDDDLWRVRFRMWECGVFGGIPTFALASYLTRNIPFKKTQTCLILGATTLGAYFPANAYYKSHRKEIAEYDETWYQLLAERFFLEERDKVLKESQKQYTRDTESIHDDFNSNSNSNNSNNSSSSNNDKAKN</sequence>
<feature type="compositionally biased region" description="Low complexity" evidence="1">
    <location>
        <begin position="201"/>
        <end position="222"/>
    </location>
</feature>
<dbReference type="EMBL" id="AJWJ01000128">
    <property type="protein sequence ID" value="KAF2074815.1"/>
    <property type="molecule type" value="Genomic_DNA"/>
</dbReference>
<evidence type="ECO:0000313" key="2">
    <source>
        <dbReference type="EMBL" id="KAF2074815.1"/>
    </source>
</evidence>
<evidence type="ECO:0000256" key="1">
    <source>
        <dbReference type="SAM" id="MobiDB-lite"/>
    </source>
</evidence>
<evidence type="ECO:0000313" key="3">
    <source>
        <dbReference type="Proteomes" id="UP000695562"/>
    </source>
</evidence>